<evidence type="ECO:0000313" key="2">
    <source>
        <dbReference type="EMBL" id="QSG02177.1"/>
    </source>
</evidence>
<keyword evidence="1" id="KW-0472">Membrane</keyword>
<keyword evidence="1" id="KW-0812">Transmembrane</keyword>
<protein>
    <submittedName>
        <fullName evidence="2">Cytochrome c biogenesis protein</fullName>
    </submittedName>
</protein>
<organism evidence="2 3">
    <name type="scientific">Natranaeroarchaeum sulfidigenes</name>
    <dbReference type="NCBI Taxonomy" id="2784880"/>
    <lineage>
        <taxon>Archaea</taxon>
        <taxon>Methanobacteriati</taxon>
        <taxon>Methanobacteriota</taxon>
        <taxon>Stenosarchaea group</taxon>
        <taxon>Halobacteria</taxon>
        <taxon>Halobacteriales</taxon>
        <taxon>Natronoarchaeaceae</taxon>
        <taxon>Natranaeroarchaeum</taxon>
    </lineage>
</organism>
<feature type="transmembrane region" description="Helical" evidence="1">
    <location>
        <begin position="82"/>
        <end position="104"/>
    </location>
</feature>
<feature type="transmembrane region" description="Helical" evidence="1">
    <location>
        <begin position="160"/>
        <end position="186"/>
    </location>
</feature>
<reference evidence="2" key="1">
    <citation type="submission" date="2020-11" db="EMBL/GenBank/DDBJ databases">
        <title>Carbohydrate-dependent, anaerobic sulfur respiration: A novel catabolism in halophilic archaea.</title>
        <authorList>
            <person name="Sorokin D.Y."/>
            <person name="Messina E."/>
            <person name="Smedile F."/>
            <person name="La Cono V."/>
            <person name="Hallsworth J.E."/>
            <person name="Yakimov M.M."/>
        </authorList>
    </citation>
    <scope>NUCLEOTIDE SEQUENCE</scope>
    <source>
        <strain evidence="2">AArc-S</strain>
    </source>
</reference>
<keyword evidence="1" id="KW-1133">Transmembrane helix</keyword>
<name>A0A897MNP8_9EURY</name>
<dbReference type="GeneID" id="70684342"/>
<dbReference type="InterPro" id="IPR051790">
    <property type="entry name" value="Cytochrome_c-biogenesis_DsbD"/>
</dbReference>
<feature type="transmembrane region" description="Helical" evidence="1">
    <location>
        <begin position="52"/>
        <end position="75"/>
    </location>
</feature>
<dbReference type="Proteomes" id="UP000663586">
    <property type="component" value="Chromosome"/>
</dbReference>
<dbReference type="KEGG" id="hara:AArcS_0955"/>
<feature type="transmembrane region" description="Helical" evidence="1">
    <location>
        <begin position="198"/>
        <end position="217"/>
    </location>
</feature>
<keyword evidence="3" id="KW-1185">Reference proteome</keyword>
<evidence type="ECO:0000256" key="1">
    <source>
        <dbReference type="SAM" id="Phobius"/>
    </source>
</evidence>
<gene>
    <name evidence="2" type="primary">ccdA</name>
    <name evidence="2" type="ORF">AArcS_0955</name>
</gene>
<proteinExistence type="predicted"/>
<dbReference type="PANTHER" id="PTHR31272">
    <property type="entry name" value="CYTOCHROME C-TYPE BIOGENESIS PROTEIN HI_1454-RELATED"/>
    <property type="match status" value="1"/>
</dbReference>
<feature type="transmembrane region" description="Helical" evidence="1">
    <location>
        <begin position="124"/>
        <end position="148"/>
    </location>
</feature>
<dbReference type="PANTHER" id="PTHR31272:SF9">
    <property type="entry name" value="BLL1027 PROTEIN"/>
    <property type="match status" value="1"/>
</dbReference>
<evidence type="ECO:0000313" key="3">
    <source>
        <dbReference type="Proteomes" id="UP000663586"/>
    </source>
</evidence>
<dbReference type="EMBL" id="CP064786">
    <property type="protein sequence ID" value="QSG02177.1"/>
    <property type="molecule type" value="Genomic_DNA"/>
</dbReference>
<accession>A0A897MNP8</accession>
<dbReference type="RefSeq" id="WP_238479314.1">
    <property type="nucleotide sequence ID" value="NZ_CP064786.1"/>
</dbReference>
<dbReference type="AlphaFoldDB" id="A0A897MNP8"/>
<sequence length="218" mass="21812">MSWIGFLAAAGLAAGAGLATFFSPCAYALLPGYVGYYVASTGDEQPPLSGALLRGGAATAGVVLVFAVLAVLAVAVQQSIEAYLPTVELLVGGALVVLGVALVVDIGPRPHVSLPERRTTVLGFGGFGALYALAAAGCVAPLFLSIVFQSVALPTAQTVGVLAVYAGTFGALMLATTVLTAVGHGIGVDRVALPTRRLVRIGGGVLVVAGLVQLWLAL</sequence>